<dbReference type="VEuPathDB" id="AmoebaDB:EIN_154210"/>
<proteinExistence type="predicted"/>
<dbReference type="KEGG" id="eiv:EIN_154210"/>
<dbReference type="EMBL" id="KB206474">
    <property type="protein sequence ID" value="ELP91364.1"/>
    <property type="molecule type" value="Genomic_DNA"/>
</dbReference>
<evidence type="ECO:0000313" key="2">
    <source>
        <dbReference type="EMBL" id="ELP91364.1"/>
    </source>
</evidence>
<protein>
    <submittedName>
        <fullName evidence="2">Uncharacterized protein</fullName>
    </submittedName>
</protein>
<name>A0A0A1U8Y7_ENTIV</name>
<dbReference type="OMA" id="TINKREC"/>
<gene>
    <name evidence="2" type="ORF">EIN_154210</name>
</gene>
<accession>A0A0A1U8Y7</accession>
<dbReference type="Proteomes" id="UP000014680">
    <property type="component" value="Unassembled WGS sequence"/>
</dbReference>
<feature type="compositionally biased region" description="Polar residues" evidence="1">
    <location>
        <begin position="19"/>
        <end position="29"/>
    </location>
</feature>
<feature type="region of interest" description="Disordered" evidence="1">
    <location>
        <begin position="1"/>
        <end position="29"/>
    </location>
</feature>
<reference evidence="2 3" key="1">
    <citation type="submission" date="2012-10" db="EMBL/GenBank/DDBJ databases">
        <authorList>
            <person name="Zafar N."/>
            <person name="Inman J."/>
            <person name="Hall N."/>
            <person name="Lorenzi H."/>
            <person name="Caler E."/>
        </authorList>
    </citation>
    <scope>NUCLEOTIDE SEQUENCE [LARGE SCALE GENOMIC DNA]</scope>
    <source>
        <strain evidence="2 3">IP1</strain>
    </source>
</reference>
<evidence type="ECO:0000313" key="3">
    <source>
        <dbReference type="Proteomes" id="UP000014680"/>
    </source>
</evidence>
<evidence type="ECO:0000256" key="1">
    <source>
        <dbReference type="SAM" id="MobiDB-lite"/>
    </source>
</evidence>
<organism evidence="2 3">
    <name type="scientific">Entamoeba invadens IP1</name>
    <dbReference type="NCBI Taxonomy" id="370355"/>
    <lineage>
        <taxon>Eukaryota</taxon>
        <taxon>Amoebozoa</taxon>
        <taxon>Evosea</taxon>
        <taxon>Archamoebae</taxon>
        <taxon>Mastigamoebida</taxon>
        <taxon>Entamoebidae</taxon>
        <taxon>Entamoeba</taxon>
    </lineage>
</organism>
<keyword evidence="3" id="KW-1185">Reference proteome</keyword>
<dbReference type="GeneID" id="14890426"/>
<sequence length="232" mass="27057">MGSKQSSQSLNNSRSSGSDPTISPRRSCSPVQRACKKGCKLSRSETYIEQDKAFKYIERYTELMQRVNNFENKFVNQSYEKIIEEVGCIDEKSIELSEEFIHAHAVKKVFATVDYEKSQMYVRDLHLACIGREGNGCKFQENHDKIEVLLWKVKADKEIQLRNEYLKSIDDFGELYSGNANEKDLDAMFKKIENSVRMYLKAKELENEQLQSEQNYITRGFIQQFPNYRVPV</sequence>
<dbReference type="OrthoDB" id="31372at2759"/>
<dbReference type="AlphaFoldDB" id="A0A0A1U8Y7"/>
<dbReference type="RefSeq" id="XP_004258135.1">
    <property type="nucleotide sequence ID" value="XM_004258087.1"/>
</dbReference>
<feature type="compositionally biased region" description="Low complexity" evidence="1">
    <location>
        <begin position="1"/>
        <end position="18"/>
    </location>
</feature>